<feature type="domain" description="Protein kinase" evidence="8">
    <location>
        <begin position="32"/>
        <end position="564"/>
    </location>
</feature>
<dbReference type="GeneID" id="28820459"/>
<feature type="region of interest" description="Disordered" evidence="7">
    <location>
        <begin position="358"/>
        <end position="392"/>
    </location>
</feature>
<evidence type="ECO:0000256" key="7">
    <source>
        <dbReference type="SAM" id="MobiDB-lite"/>
    </source>
</evidence>
<dbReference type="InParanoid" id="A0A194XCM5"/>
<dbReference type="SUPFAM" id="SSF56112">
    <property type="entry name" value="Protein kinase-like (PK-like)"/>
    <property type="match status" value="1"/>
</dbReference>
<evidence type="ECO:0000259" key="8">
    <source>
        <dbReference type="PROSITE" id="PS50011"/>
    </source>
</evidence>
<evidence type="ECO:0000256" key="3">
    <source>
        <dbReference type="ARBA" id="ARBA00022741"/>
    </source>
</evidence>
<protein>
    <submittedName>
        <fullName evidence="9">Kinase-like protein</fullName>
    </submittedName>
</protein>
<proteinExistence type="predicted"/>
<reference evidence="9 10" key="1">
    <citation type="submission" date="2015-10" db="EMBL/GenBank/DDBJ databases">
        <title>Full genome of DAOMC 229536 Phialocephala scopiformis, a fungal endophyte of spruce producing the potent anti-insectan compound rugulosin.</title>
        <authorList>
            <consortium name="DOE Joint Genome Institute"/>
            <person name="Walker A.K."/>
            <person name="Frasz S.L."/>
            <person name="Seifert K.A."/>
            <person name="Miller J.D."/>
            <person name="Mondo S.J."/>
            <person name="Labutti K."/>
            <person name="Lipzen A."/>
            <person name="Dockter R."/>
            <person name="Kennedy M."/>
            <person name="Grigoriev I.V."/>
            <person name="Spatafora J.W."/>
        </authorList>
    </citation>
    <scope>NUCLEOTIDE SEQUENCE [LARGE SCALE GENOMIC DNA]</scope>
    <source>
        <strain evidence="9 10">CBS 120377</strain>
    </source>
</reference>
<keyword evidence="4 9" id="KW-0418">Kinase</keyword>
<evidence type="ECO:0000256" key="6">
    <source>
        <dbReference type="PROSITE-ProRule" id="PRU10141"/>
    </source>
</evidence>
<accession>A0A194XCM5</accession>
<evidence type="ECO:0000256" key="4">
    <source>
        <dbReference type="ARBA" id="ARBA00022777"/>
    </source>
</evidence>
<gene>
    <name evidence="9" type="ORF">LY89DRAFT_615639</name>
</gene>
<feature type="compositionally biased region" description="Basic and acidic residues" evidence="7">
    <location>
        <begin position="366"/>
        <end position="382"/>
    </location>
</feature>
<dbReference type="PROSITE" id="PS50011">
    <property type="entry name" value="PROTEIN_KINASE_DOM"/>
    <property type="match status" value="1"/>
</dbReference>
<dbReference type="PROSITE" id="PS00107">
    <property type="entry name" value="PROTEIN_KINASE_ATP"/>
    <property type="match status" value="1"/>
</dbReference>
<feature type="compositionally biased region" description="Low complexity" evidence="7">
    <location>
        <begin position="455"/>
        <end position="480"/>
    </location>
</feature>
<dbReference type="PANTHER" id="PTHR45646">
    <property type="entry name" value="SERINE/THREONINE-PROTEIN KINASE DOA-RELATED"/>
    <property type="match status" value="1"/>
</dbReference>
<dbReference type="InterPro" id="IPR000719">
    <property type="entry name" value="Prot_kinase_dom"/>
</dbReference>
<dbReference type="GO" id="GO:0005524">
    <property type="term" value="F:ATP binding"/>
    <property type="evidence" value="ECO:0007669"/>
    <property type="project" value="UniProtKB-UniRule"/>
</dbReference>
<feature type="region of interest" description="Disordered" evidence="7">
    <location>
        <begin position="415"/>
        <end position="516"/>
    </location>
</feature>
<dbReference type="RefSeq" id="XP_018071857.1">
    <property type="nucleotide sequence ID" value="XM_018210733.1"/>
</dbReference>
<keyword evidence="10" id="KW-1185">Reference proteome</keyword>
<evidence type="ECO:0000313" key="10">
    <source>
        <dbReference type="Proteomes" id="UP000070700"/>
    </source>
</evidence>
<sequence length="580" mass="63798">MASRRVHVETLNYRTGGFHPVHLNDVFKKGRYTVIHKLGHGGFATVWLARDSIRQRYVALKILAARLSRDCPEIETLRRLRNSENHEGKTYVMSLLDHFWINGPNGKHLCVVSEVAGTSIKQFNECPGFKSGTRRLRAEVARSVALQAAKGLAFIHFTGTVHGDFTTANILLQIANIDEWSIDQIHERLGFPQTQGLHRVQGANEDTSAPKYTVEAISMKQVDPQWLSDQIMIIDFGISFLEVYSSSDYGTPKSYCAPEFNFDTKRSMKSDIWALGCTIYEIRTGSCLFGYRGQPTRNQILASIVQIMGPLPDLWWDTWDEGRKWYEDSIAQDGQLCKFPQGKLHECIMEIGLRDGDATTSSSKLRNIEIKGDTPPNVDKRKSSTSQMHQVSTSHLVALVEELTTSEAAEVMELVNKPNTESSEDKPQSGSSGEKPNSGSSGEKPNSGSSGEKANSGSSNKNQYGSGSSGSKGTDKTVSSEGLSTGSSHPLGIPLGSITDEGHQKPKTPEQVLSPKPTIDFLEPAGVTISVLEGNDLESLLRETLQFLPEDRPGPAELSAHHWFHDKYGVAVVKLVAPAT</sequence>
<dbReference type="SMART" id="SM00220">
    <property type="entry name" value="S_TKc"/>
    <property type="match status" value="1"/>
</dbReference>
<evidence type="ECO:0000256" key="5">
    <source>
        <dbReference type="ARBA" id="ARBA00022840"/>
    </source>
</evidence>
<organism evidence="9 10">
    <name type="scientific">Mollisia scopiformis</name>
    <name type="common">Conifer needle endophyte fungus</name>
    <name type="synonym">Phialocephala scopiformis</name>
    <dbReference type="NCBI Taxonomy" id="149040"/>
    <lineage>
        <taxon>Eukaryota</taxon>
        <taxon>Fungi</taxon>
        <taxon>Dikarya</taxon>
        <taxon>Ascomycota</taxon>
        <taxon>Pezizomycotina</taxon>
        <taxon>Leotiomycetes</taxon>
        <taxon>Helotiales</taxon>
        <taxon>Mollisiaceae</taxon>
        <taxon>Mollisia</taxon>
    </lineage>
</organism>
<dbReference type="PANTHER" id="PTHR45646:SF11">
    <property type="entry name" value="SERINE_THREONINE-PROTEIN KINASE DOA"/>
    <property type="match status" value="1"/>
</dbReference>
<feature type="binding site" evidence="6">
    <location>
        <position position="61"/>
    </location>
    <ligand>
        <name>ATP</name>
        <dbReference type="ChEBI" id="CHEBI:30616"/>
    </ligand>
</feature>
<evidence type="ECO:0000256" key="1">
    <source>
        <dbReference type="ARBA" id="ARBA00022527"/>
    </source>
</evidence>
<dbReference type="KEGG" id="psco:LY89DRAFT_615639"/>
<dbReference type="GO" id="GO:0005634">
    <property type="term" value="C:nucleus"/>
    <property type="evidence" value="ECO:0007669"/>
    <property type="project" value="TreeGrafter"/>
</dbReference>
<feature type="compositionally biased region" description="Polar residues" evidence="7">
    <location>
        <begin position="428"/>
        <end position="453"/>
    </location>
</feature>
<dbReference type="Gene3D" id="3.30.200.20">
    <property type="entry name" value="Phosphorylase Kinase, domain 1"/>
    <property type="match status" value="1"/>
</dbReference>
<evidence type="ECO:0000256" key="2">
    <source>
        <dbReference type="ARBA" id="ARBA00022679"/>
    </source>
</evidence>
<keyword evidence="5 6" id="KW-0067">ATP-binding</keyword>
<keyword evidence="3 6" id="KW-0547">Nucleotide-binding</keyword>
<keyword evidence="1" id="KW-0723">Serine/threonine-protein kinase</keyword>
<dbReference type="Proteomes" id="UP000070700">
    <property type="component" value="Unassembled WGS sequence"/>
</dbReference>
<dbReference type="GO" id="GO:0043484">
    <property type="term" value="P:regulation of RNA splicing"/>
    <property type="evidence" value="ECO:0007669"/>
    <property type="project" value="TreeGrafter"/>
</dbReference>
<dbReference type="InterPro" id="IPR017441">
    <property type="entry name" value="Protein_kinase_ATP_BS"/>
</dbReference>
<name>A0A194XCM5_MOLSC</name>
<dbReference type="AlphaFoldDB" id="A0A194XCM5"/>
<dbReference type="GO" id="GO:0004674">
    <property type="term" value="F:protein serine/threonine kinase activity"/>
    <property type="evidence" value="ECO:0007669"/>
    <property type="project" value="UniProtKB-KW"/>
</dbReference>
<dbReference type="Gene3D" id="1.10.510.10">
    <property type="entry name" value="Transferase(Phosphotransferase) domain 1"/>
    <property type="match status" value="1"/>
</dbReference>
<dbReference type="InterPro" id="IPR011009">
    <property type="entry name" value="Kinase-like_dom_sf"/>
</dbReference>
<evidence type="ECO:0000313" key="9">
    <source>
        <dbReference type="EMBL" id="KUJ17502.1"/>
    </source>
</evidence>
<keyword evidence="2" id="KW-0808">Transferase</keyword>
<dbReference type="EMBL" id="KQ947414">
    <property type="protein sequence ID" value="KUJ17502.1"/>
    <property type="molecule type" value="Genomic_DNA"/>
</dbReference>
<dbReference type="Pfam" id="PF00069">
    <property type="entry name" value="Pkinase"/>
    <property type="match status" value="2"/>
</dbReference>
<dbReference type="OrthoDB" id="5979581at2759"/>
<dbReference type="InterPro" id="IPR051175">
    <property type="entry name" value="CLK_kinases"/>
</dbReference>